<accession>A0A9P5PQH2</accession>
<evidence type="ECO:0000313" key="1">
    <source>
        <dbReference type="EMBL" id="KAF9067603.1"/>
    </source>
</evidence>
<comment type="caution">
    <text evidence="1">The sequence shown here is derived from an EMBL/GenBank/DDBJ whole genome shotgun (WGS) entry which is preliminary data.</text>
</comment>
<organism evidence="1 2">
    <name type="scientific">Rhodocollybia butyracea</name>
    <dbReference type="NCBI Taxonomy" id="206335"/>
    <lineage>
        <taxon>Eukaryota</taxon>
        <taxon>Fungi</taxon>
        <taxon>Dikarya</taxon>
        <taxon>Basidiomycota</taxon>
        <taxon>Agaricomycotina</taxon>
        <taxon>Agaricomycetes</taxon>
        <taxon>Agaricomycetidae</taxon>
        <taxon>Agaricales</taxon>
        <taxon>Marasmiineae</taxon>
        <taxon>Omphalotaceae</taxon>
        <taxon>Rhodocollybia</taxon>
    </lineage>
</organism>
<dbReference type="Proteomes" id="UP000772434">
    <property type="component" value="Unassembled WGS sequence"/>
</dbReference>
<sequence>MMLSSKVPPELYYEILKYYPIKQQELTFLWITGRQVSRHFKFAVELVFVKRHLPKTYLEIKDVSIKYFSGFFEFSRIDENNRALAVFVDKRCKDQERPNLVERIKSAFEDGDGPHGYDFQEPQINIQIRREVNDMPLPGFEPDWNNLVIRFDWKHMFSAFFREEREFRRRVEAREAEVLEIQSMVDRGELEGMEGFWRILRVSGLGPSHDKARREVRVDRIRKNICDSSGTEWTREIDDFEDFESEDSESEESDLGYIHLKQARNFALIDEYSDDEGGPGQRRR</sequence>
<dbReference type="EMBL" id="JADNRY010000071">
    <property type="protein sequence ID" value="KAF9067603.1"/>
    <property type="molecule type" value="Genomic_DNA"/>
</dbReference>
<protein>
    <submittedName>
        <fullName evidence="1">Uncharacterized protein</fullName>
    </submittedName>
</protein>
<gene>
    <name evidence="1" type="ORF">BDP27DRAFT_1449014</name>
</gene>
<name>A0A9P5PQH2_9AGAR</name>
<proteinExistence type="predicted"/>
<keyword evidence="2" id="KW-1185">Reference proteome</keyword>
<reference evidence="1" key="1">
    <citation type="submission" date="2020-11" db="EMBL/GenBank/DDBJ databases">
        <authorList>
            <consortium name="DOE Joint Genome Institute"/>
            <person name="Ahrendt S."/>
            <person name="Riley R."/>
            <person name="Andreopoulos W."/>
            <person name="Labutti K."/>
            <person name="Pangilinan J."/>
            <person name="Ruiz-Duenas F.J."/>
            <person name="Barrasa J.M."/>
            <person name="Sanchez-Garcia M."/>
            <person name="Camarero S."/>
            <person name="Miyauchi S."/>
            <person name="Serrano A."/>
            <person name="Linde D."/>
            <person name="Babiker R."/>
            <person name="Drula E."/>
            <person name="Ayuso-Fernandez I."/>
            <person name="Pacheco R."/>
            <person name="Padilla G."/>
            <person name="Ferreira P."/>
            <person name="Barriuso J."/>
            <person name="Kellner H."/>
            <person name="Castanera R."/>
            <person name="Alfaro M."/>
            <person name="Ramirez L."/>
            <person name="Pisabarro A.G."/>
            <person name="Kuo A."/>
            <person name="Tritt A."/>
            <person name="Lipzen A."/>
            <person name="He G."/>
            <person name="Yan M."/>
            <person name="Ng V."/>
            <person name="Cullen D."/>
            <person name="Martin F."/>
            <person name="Rosso M.-N."/>
            <person name="Henrissat B."/>
            <person name="Hibbett D."/>
            <person name="Martinez A.T."/>
            <person name="Grigoriev I.V."/>
        </authorList>
    </citation>
    <scope>NUCLEOTIDE SEQUENCE</scope>
    <source>
        <strain evidence="1">AH 40177</strain>
    </source>
</reference>
<dbReference type="OrthoDB" id="2967395at2759"/>
<evidence type="ECO:0000313" key="2">
    <source>
        <dbReference type="Proteomes" id="UP000772434"/>
    </source>
</evidence>
<dbReference type="AlphaFoldDB" id="A0A9P5PQH2"/>